<evidence type="ECO:0000256" key="3">
    <source>
        <dbReference type="PROSITE-ProRule" id="PRU00708"/>
    </source>
</evidence>
<reference evidence="4" key="2">
    <citation type="submission" date="2023-05" db="EMBL/GenBank/DDBJ databases">
        <authorList>
            <person name="Schelkunov M.I."/>
        </authorList>
    </citation>
    <scope>NUCLEOTIDE SEQUENCE</scope>
    <source>
        <strain evidence="4">Hsosn_3</strain>
        <tissue evidence="4">Leaf</tissue>
    </source>
</reference>
<feature type="repeat" description="PPR" evidence="3">
    <location>
        <begin position="115"/>
        <end position="149"/>
    </location>
</feature>
<feature type="repeat" description="PPR" evidence="3">
    <location>
        <begin position="504"/>
        <end position="538"/>
    </location>
</feature>
<comment type="similarity">
    <text evidence="1">Belongs to the PPR family. P subfamily.</text>
</comment>
<dbReference type="PANTHER" id="PTHR47447:SF28">
    <property type="entry name" value="PENTACOTRIPEPTIDE-REPEAT REGION OF PRORP DOMAIN-CONTAINING PROTEIN"/>
    <property type="match status" value="1"/>
</dbReference>
<evidence type="ECO:0000313" key="5">
    <source>
        <dbReference type="Proteomes" id="UP001237642"/>
    </source>
</evidence>
<dbReference type="Proteomes" id="UP001237642">
    <property type="component" value="Unassembled WGS sequence"/>
</dbReference>
<feature type="repeat" description="PPR" evidence="3">
    <location>
        <begin position="341"/>
        <end position="375"/>
    </location>
</feature>
<feature type="repeat" description="PPR" evidence="3">
    <location>
        <begin position="150"/>
        <end position="184"/>
    </location>
</feature>
<dbReference type="NCBIfam" id="TIGR00756">
    <property type="entry name" value="PPR"/>
    <property type="match status" value="10"/>
</dbReference>
<dbReference type="PROSITE" id="PS51375">
    <property type="entry name" value="PPR"/>
    <property type="match status" value="10"/>
</dbReference>
<evidence type="ECO:0000256" key="1">
    <source>
        <dbReference type="ARBA" id="ARBA00007626"/>
    </source>
</evidence>
<dbReference type="PANTHER" id="PTHR47447">
    <property type="entry name" value="OS03G0856100 PROTEIN"/>
    <property type="match status" value="1"/>
</dbReference>
<feature type="repeat" description="PPR" evidence="3">
    <location>
        <begin position="221"/>
        <end position="255"/>
    </location>
</feature>
<feature type="repeat" description="PPR" evidence="3">
    <location>
        <begin position="44"/>
        <end position="78"/>
    </location>
</feature>
<evidence type="ECO:0000256" key="2">
    <source>
        <dbReference type="ARBA" id="ARBA00022737"/>
    </source>
</evidence>
<evidence type="ECO:0000313" key="4">
    <source>
        <dbReference type="EMBL" id="KAK1386033.1"/>
    </source>
</evidence>
<dbReference type="InterPro" id="IPR002885">
    <property type="entry name" value="PPR_rpt"/>
</dbReference>
<dbReference type="Pfam" id="PF13041">
    <property type="entry name" value="PPR_2"/>
    <property type="match status" value="5"/>
</dbReference>
<gene>
    <name evidence="4" type="ORF">POM88_023768</name>
</gene>
<proteinExistence type="inferred from homology"/>
<evidence type="ECO:0008006" key="6">
    <source>
        <dbReference type="Google" id="ProtNLM"/>
    </source>
</evidence>
<sequence>MLKMPPLPCHFHFNQLLTSLVKVKQYAVVVSLVTDLCALSIPVSIITFNIAINCCCHSNWVDYAFLLLASTFKRGFVPNVATYTTLIRGLVSQHKSAEARLFFTNLIKFRQVQPNVVTFNTMINGLCKRGHTDIALWLFRFMEKCHCAPDSITYNTVIDSLCKGGLVDDALNLHSEVMEKRILPDVWTYSPIILVLCSLKRWEEVGLLLNQMIYDMKISPDVHTFSILVDAYSKSRKLDDTKYIIQMMNERGEYPNNVTYNTLMQAYCSQGQMDGALAVLNTIKSKKIMPISYTCNILLDAYCRELKLDIAMDLYRKMAFDGLSRTVITHNILLHGLCLLDRDTYNIIIRGCLSNKKYDEAYKLVDKMVDFGFLADAITSPLLKYLLLSGERDPNLLAMHQKFLLSVNAYCRELKLDIAMDLYRNMASDGLSPTVVTHNILLHGLCQLGKSMEALTFFYKIQGLGHKPNIVTYQTLLGGLCKNHYVDKALSLFRTIECNGLIPESKTYNIFIRGCLRSKKYDGACKLVDKMVYSGFSIDAATTSVLRHLLLSKAHDPTLVALYQKCLINCIEYGDIPERCKDAQRFDGDAEDHQL</sequence>
<dbReference type="EMBL" id="JAUIZM010000005">
    <property type="protein sequence ID" value="KAK1386033.1"/>
    <property type="molecule type" value="Genomic_DNA"/>
</dbReference>
<feature type="repeat" description="PPR" evidence="3">
    <location>
        <begin position="469"/>
        <end position="503"/>
    </location>
</feature>
<comment type="caution">
    <text evidence="4">The sequence shown here is derived from an EMBL/GenBank/DDBJ whole genome shotgun (WGS) entry which is preliminary data.</text>
</comment>
<reference evidence="4" key="1">
    <citation type="submission" date="2023-02" db="EMBL/GenBank/DDBJ databases">
        <title>Genome of toxic invasive species Heracleum sosnowskyi carries increased number of genes despite the absence of recent whole-genome duplications.</title>
        <authorList>
            <person name="Schelkunov M."/>
            <person name="Shtratnikova V."/>
            <person name="Makarenko M."/>
            <person name="Klepikova A."/>
            <person name="Omelchenko D."/>
            <person name="Novikova G."/>
            <person name="Obukhova E."/>
            <person name="Bogdanov V."/>
            <person name="Penin A."/>
            <person name="Logacheva M."/>
        </authorList>
    </citation>
    <scope>NUCLEOTIDE SEQUENCE</scope>
    <source>
        <strain evidence="4">Hsosn_3</strain>
        <tissue evidence="4">Leaf</tissue>
    </source>
</reference>
<feature type="repeat" description="PPR" evidence="3">
    <location>
        <begin position="291"/>
        <end position="325"/>
    </location>
</feature>
<name>A0AAD8IIY0_9APIA</name>
<keyword evidence="2" id="KW-0677">Repeat</keyword>
<dbReference type="Gene3D" id="1.25.40.10">
    <property type="entry name" value="Tetratricopeptide repeat domain"/>
    <property type="match status" value="6"/>
</dbReference>
<dbReference type="Pfam" id="PF01535">
    <property type="entry name" value="PPR"/>
    <property type="match status" value="2"/>
</dbReference>
<keyword evidence="5" id="KW-1185">Reference proteome</keyword>
<protein>
    <recommendedName>
        <fullName evidence="6">Pentatricopeptide repeat-containing protein</fullName>
    </recommendedName>
</protein>
<organism evidence="4 5">
    <name type="scientific">Heracleum sosnowskyi</name>
    <dbReference type="NCBI Taxonomy" id="360622"/>
    <lineage>
        <taxon>Eukaryota</taxon>
        <taxon>Viridiplantae</taxon>
        <taxon>Streptophyta</taxon>
        <taxon>Embryophyta</taxon>
        <taxon>Tracheophyta</taxon>
        <taxon>Spermatophyta</taxon>
        <taxon>Magnoliopsida</taxon>
        <taxon>eudicotyledons</taxon>
        <taxon>Gunneridae</taxon>
        <taxon>Pentapetalae</taxon>
        <taxon>asterids</taxon>
        <taxon>campanulids</taxon>
        <taxon>Apiales</taxon>
        <taxon>Apiaceae</taxon>
        <taxon>Apioideae</taxon>
        <taxon>apioid superclade</taxon>
        <taxon>Tordylieae</taxon>
        <taxon>Tordyliinae</taxon>
        <taxon>Heracleum</taxon>
    </lineage>
</organism>
<dbReference type="InterPro" id="IPR011990">
    <property type="entry name" value="TPR-like_helical_dom_sf"/>
</dbReference>
<accession>A0AAD8IIY0</accession>
<feature type="repeat" description="PPR" evidence="3">
    <location>
        <begin position="256"/>
        <end position="290"/>
    </location>
</feature>
<dbReference type="AlphaFoldDB" id="A0AAD8IIY0"/>
<feature type="repeat" description="PPR" evidence="3">
    <location>
        <begin position="434"/>
        <end position="468"/>
    </location>
</feature>